<dbReference type="Proteomes" id="UP001596414">
    <property type="component" value="Unassembled WGS sequence"/>
</dbReference>
<feature type="domain" description="DUF8055" evidence="1">
    <location>
        <begin position="7"/>
        <end position="123"/>
    </location>
</feature>
<dbReference type="RefSeq" id="WP_267636495.1">
    <property type="nucleotide sequence ID" value="NZ_JAODIY010000004.1"/>
</dbReference>
<reference evidence="2 3" key="1">
    <citation type="journal article" date="2014" name="Int. J. Syst. Evol. Microbiol.">
        <title>Complete genome sequence of Corynebacterium casei LMG S-19264T (=DSM 44701T), isolated from a smear-ripened cheese.</title>
        <authorList>
            <consortium name="US DOE Joint Genome Institute (JGI-PGF)"/>
            <person name="Walter F."/>
            <person name="Albersmeier A."/>
            <person name="Kalinowski J."/>
            <person name="Ruckert C."/>
        </authorList>
    </citation>
    <scope>NUCLEOTIDE SEQUENCE [LARGE SCALE GENOMIC DNA]</scope>
    <source>
        <strain evidence="2 3">CGMCC 4.7215</strain>
    </source>
</reference>
<comment type="caution">
    <text evidence="2">The sequence shown here is derived from an EMBL/GenBank/DDBJ whole genome shotgun (WGS) entry which is preliminary data.</text>
</comment>
<sequence>MSSQERRFHRRVHALADRATEDCAGFEPPAEPPDESQAMELLREGVGPAVSLYVEAKTGGLNVHLPPAEYRALEESINDWLALYGACYGVDIEPNVTVRVAAELLIDTHNIKDVAQILTGIPERNASDTG</sequence>
<accession>A0ABD5X3D7</accession>
<protein>
    <recommendedName>
        <fullName evidence="1">DUF8055 domain-containing protein</fullName>
    </recommendedName>
</protein>
<evidence type="ECO:0000313" key="3">
    <source>
        <dbReference type="Proteomes" id="UP001596414"/>
    </source>
</evidence>
<organism evidence="2 3">
    <name type="scientific">Halovenus rubra</name>
    <dbReference type="NCBI Taxonomy" id="869890"/>
    <lineage>
        <taxon>Archaea</taxon>
        <taxon>Methanobacteriati</taxon>
        <taxon>Methanobacteriota</taxon>
        <taxon>Stenosarchaea group</taxon>
        <taxon>Halobacteria</taxon>
        <taxon>Halobacteriales</taxon>
        <taxon>Haloarculaceae</taxon>
        <taxon>Halovenus</taxon>
    </lineage>
</organism>
<evidence type="ECO:0000259" key="1">
    <source>
        <dbReference type="Pfam" id="PF26240"/>
    </source>
</evidence>
<dbReference type="EMBL" id="JBHSZQ010000004">
    <property type="protein sequence ID" value="MFC7125497.1"/>
    <property type="molecule type" value="Genomic_DNA"/>
</dbReference>
<proteinExistence type="predicted"/>
<evidence type="ECO:0000313" key="2">
    <source>
        <dbReference type="EMBL" id="MFC7125497.1"/>
    </source>
</evidence>
<gene>
    <name evidence="2" type="ORF">ACFQJ7_05510</name>
</gene>
<dbReference type="InterPro" id="IPR058368">
    <property type="entry name" value="DUF8055"/>
</dbReference>
<dbReference type="AlphaFoldDB" id="A0ABD5X3D7"/>
<dbReference type="Pfam" id="PF26240">
    <property type="entry name" value="DUF8055"/>
    <property type="match status" value="1"/>
</dbReference>
<name>A0ABD5X3D7_9EURY</name>